<protein>
    <recommendedName>
        <fullName evidence="4">Cut9 interacting protein Scn1</fullName>
    </recommendedName>
</protein>
<dbReference type="AlphaFoldDB" id="A0A135S526"/>
<dbReference type="InterPro" id="IPR001130">
    <property type="entry name" value="TatD-like"/>
</dbReference>
<sequence length="406" mass="45066">MCGHHDGEELTRSTAVTSVSTSSDPFPWESGIYDAHCHPTDTMSTIEAIPGMRASTLTVMATRSQDQALVAEVAASHGVRSKYELSQGHLIPSFGWHPWFSYQLFDDTVPEAERTYHEGQPDAKKRHYQAVLAPAPEDPDFLDALPTPRSLSAFLADTRARLQHHPLALVGEVGLDKAFRLPQGRTDADESSRDQTLTPGGREGRRLAPQHVKMPHQVAVLKAQLALAGELGRPVSVHGVQAHGVLHDTLSSLWKGHEKEVVSRKKRRLVAKGAEDFDSEDDLEEDEFGRKDVPPKPYPPRICLHSYSGPAEMLKQYTNPAIPARMFFSFSSAINMGTKAGADKIAEVLQACPDNSILVESDLHIAGEEMDARLEEMYRKVCEIKKWTLQEGVERIGKNYREFIFG</sequence>
<dbReference type="PANTHER" id="PTHR47345">
    <property type="entry name" value="CUT9-INTERACTING PROTEIN SCN1"/>
    <property type="match status" value="1"/>
</dbReference>
<evidence type="ECO:0000313" key="3">
    <source>
        <dbReference type="Proteomes" id="UP000070054"/>
    </source>
</evidence>
<evidence type="ECO:0000256" key="1">
    <source>
        <dbReference type="SAM" id="MobiDB-lite"/>
    </source>
</evidence>
<accession>A0A135S526</accession>
<feature type="region of interest" description="Disordered" evidence="1">
    <location>
        <begin position="182"/>
        <end position="206"/>
    </location>
</feature>
<dbReference type="PANTHER" id="PTHR47345:SF1">
    <property type="entry name" value="CUT9-INTERACTING PROTEIN SCN1"/>
    <property type="match status" value="1"/>
</dbReference>
<dbReference type="Proteomes" id="UP000070054">
    <property type="component" value="Unassembled WGS sequence"/>
</dbReference>
<feature type="compositionally biased region" description="Low complexity" evidence="1">
    <location>
        <begin position="12"/>
        <end position="23"/>
    </location>
</feature>
<name>A0A135S526_9PEZI</name>
<keyword evidence="3" id="KW-1185">Reference proteome</keyword>
<gene>
    <name evidence="2" type="ORF">CNYM01_11389</name>
</gene>
<dbReference type="InterPro" id="IPR053044">
    <property type="entry name" value="Metallo-hydrolase/TatD-type"/>
</dbReference>
<dbReference type="SUPFAM" id="SSF51556">
    <property type="entry name" value="Metallo-dependent hydrolases"/>
    <property type="match status" value="1"/>
</dbReference>
<organism evidence="2 3">
    <name type="scientific">Colletotrichum nymphaeae SA-01</name>
    <dbReference type="NCBI Taxonomy" id="1460502"/>
    <lineage>
        <taxon>Eukaryota</taxon>
        <taxon>Fungi</taxon>
        <taxon>Dikarya</taxon>
        <taxon>Ascomycota</taxon>
        <taxon>Pezizomycotina</taxon>
        <taxon>Sordariomycetes</taxon>
        <taxon>Hypocreomycetidae</taxon>
        <taxon>Glomerellales</taxon>
        <taxon>Glomerellaceae</taxon>
        <taxon>Colletotrichum</taxon>
        <taxon>Colletotrichum acutatum species complex</taxon>
    </lineage>
</organism>
<evidence type="ECO:0008006" key="4">
    <source>
        <dbReference type="Google" id="ProtNLM"/>
    </source>
</evidence>
<dbReference type="EMBL" id="JEMN01001634">
    <property type="protein sequence ID" value="KXH30999.1"/>
    <property type="molecule type" value="Genomic_DNA"/>
</dbReference>
<proteinExistence type="predicted"/>
<feature type="compositionally biased region" description="Basic and acidic residues" evidence="1">
    <location>
        <begin position="1"/>
        <end position="11"/>
    </location>
</feature>
<dbReference type="Gene3D" id="3.20.20.140">
    <property type="entry name" value="Metal-dependent hydrolases"/>
    <property type="match status" value="1"/>
</dbReference>
<dbReference type="OrthoDB" id="413993at2759"/>
<comment type="caution">
    <text evidence="2">The sequence shown here is derived from an EMBL/GenBank/DDBJ whole genome shotgun (WGS) entry which is preliminary data.</text>
</comment>
<reference evidence="2 3" key="1">
    <citation type="submission" date="2014-02" db="EMBL/GenBank/DDBJ databases">
        <title>The genome sequence of Colletotrichum nymphaeae SA-01.</title>
        <authorList>
            <person name="Baroncelli R."/>
            <person name="Thon M.R."/>
        </authorList>
    </citation>
    <scope>NUCLEOTIDE SEQUENCE [LARGE SCALE GENOMIC DNA]</scope>
    <source>
        <strain evidence="2 3">SA-01</strain>
    </source>
</reference>
<feature type="region of interest" description="Disordered" evidence="1">
    <location>
        <begin position="1"/>
        <end position="23"/>
    </location>
</feature>
<dbReference type="GO" id="GO:0016788">
    <property type="term" value="F:hydrolase activity, acting on ester bonds"/>
    <property type="evidence" value="ECO:0007669"/>
    <property type="project" value="InterPro"/>
</dbReference>
<dbReference type="InterPro" id="IPR032466">
    <property type="entry name" value="Metal_Hydrolase"/>
</dbReference>
<evidence type="ECO:0000313" key="2">
    <source>
        <dbReference type="EMBL" id="KXH30999.1"/>
    </source>
</evidence>
<dbReference type="Pfam" id="PF01026">
    <property type="entry name" value="TatD_DNase"/>
    <property type="match status" value="1"/>
</dbReference>